<dbReference type="Gene3D" id="3.90.1750.20">
    <property type="entry name" value="Putative Large Serine Recombinase, Chain B, Domain 2"/>
    <property type="match status" value="1"/>
</dbReference>
<evidence type="ECO:0008006" key="3">
    <source>
        <dbReference type="Google" id="ProtNLM"/>
    </source>
</evidence>
<accession>A0A1Y3PEE2</accession>
<comment type="caution">
    <text evidence="1">The sequence shown here is derived from an EMBL/GenBank/DDBJ whole genome shotgun (WGS) entry which is preliminary data.</text>
</comment>
<dbReference type="InterPro" id="IPR038109">
    <property type="entry name" value="DNA_bind_recomb_sf"/>
</dbReference>
<reference evidence="2" key="1">
    <citation type="submission" date="2016-06" db="EMBL/GenBank/DDBJ databases">
        <authorList>
            <person name="Nascimento L."/>
            <person name="Pereira R.V."/>
            <person name="Martins L.F."/>
            <person name="Quaggio R.B."/>
            <person name="Silva A.M."/>
            <person name="Setubal J.C."/>
        </authorList>
    </citation>
    <scope>NUCLEOTIDE SEQUENCE [LARGE SCALE GENOMIC DNA]</scope>
</reference>
<proteinExistence type="predicted"/>
<dbReference type="AlphaFoldDB" id="A0A1Y3PEE2"/>
<dbReference type="EMBL" id="LZRT01000098">
    <property type="protein sequence ID" value="OUM85702.1"/>
    <property type="molecule type" value="Genomic_DNA"/>
</dbReference>
<protein>
    <recommendedName>
        <fullName evidence="3">Recombinase domain-containing protein</fullName>
    </recommendedName>
</protein>
<name>A0A1Y3PEE2_9BACI</name>
<dbReference type="Proteomes" id="UP000196475">
    <property type="component" value="Unassembled WGS sequence"/>
</dbReference>
<evidence type="ECO:0000313" key="2">
    <source>
        <dbReference type="Proteomes" id="UP000196475"/>
    </source>
</evidence>
<gene>
    <name evidence="1" type="ORF">BAA01_09545</name>
</gene>
<evidence type="ECO:0000313" key="1">
    <source>
        <dbReference type="EMBL" id="OUM85702.1"/>
    </source>
</evidence>
<sequence>MDKIPFGYTLKDGKFVVDENEATIVRLMHELYVRGCNEEDIRFIFNKFGIPKRGQEWKRPLEEIRDDIFKLADELIQERLEEREKSGWKAPNE</sequence>
<organism evidence="1 2">
    <name type="scientific">Bacillus thermozeamaize</name>
    <dbReference type="NCBI Taxonomy" id="230954"/>
    <lineage>
        <taxon>Bacteria</taxon>
        <taxon>Bacillati</taxon>
        <taxon>Bacillota</taxon>
        <taxon>Bacilli</taxon>
        <taxon>Bacillales</taxon>
        <taxon>Bacillaceae</taxon>
        <taxon>Bacillus</taxon>
    </lineage>
</organism>